<dbReference type="GO" id="GO:0016020">
    <property type="term" value="C:membrane"/>
    <property type="evidence" value="ECO:0007669"/>
    <property type="project" value="UniProtKB-SubCell"/>
</dbReference>
<dbReference type="NCBIfam" id="NF001419">
    <property type="entry name" value="PRK00293.1"/>
    <property type="match status" value="1"/>
</dbReference>
<keyword evidence="3" id="KW-0201">Cytochrome c-type biogenesis</keyword>
<dbReference type="AlphaFoldDB" id="A0A6C1KHD6"/>
<dbReference type="Proteomes" id="UP000305131">
    <property type="component" value="Unassembled WGS sequence"/>
</dbReference>
<feature type="transmembrane region" description="Helical" evidence="7">
    <location>
        <begin position="209"/>
        <end position="238"/>
    </location>
</feature>
<evidence type="ECO:0000256" key="6">
    <source>
        <dbReference type="SAM" id="MobiDB-lite"/>
    </source>
</evidence>
<feature type="transmembrane region" description="Helical" evidence="7">
    <location>
        <begin position="326"/>
        <end position="354"/>
    </location>
</feature>
<dbReference type="EMBL" id="VAUP01000022">
    <property type="protein sequence ID" value="TLX43017.1"/>
    <property type="molecule type" value="Genomic_DNA"/>
</dbReference>
<keyword evidence="2 7" id="KW-0812">Transmembrane</keyword>
<dbReference type="Gene3D" id="3.40.30.10">
    <property type="entry name" value="Glutaredoxin"/>
    <property type="match status" value="1"/>
</dbReference>
<name>A0A6C1KHD6_XANAU</name>
<dbReference type="GO" id="GO:0045454">
    <property type="term" value="P:cell redox homeostasis"/>
    <property type="evidence" value="ECO:0007669"/>
    <property type="project" value="TreeGrafter"/>
</dbReference>
<feature type="transmembrane region" description="Helical" evidence="7">
    <location>
        <begin position="250"/>
        <end position="273"/>
    </location>
</feature>
<evidence type="ECO:0000313" key="11">
    <source>
        <dbReference type="Proteomes" id="UP000305131"/>
    </source>
</evidence>
<keyword evidence="10" id="KW-0560">Oxidoreductase</keyword>
<dbReference type="InterPro" id="IPR036249">
    <property type="entry name" value="Thioredoxin-like_sf"/>
</dbReference>
<feature type="region of interest" description="Disordered" evidence="6">
    <location>
        <begin position="151"/>
        <end position="171"/>
    </location>
</feature>
<evidence type="ECO:0000256" key="1">
    <source>
        <dbReference type="ARBA" id="ARBA00004141"/>
    </source>
</evidence>
<evidence type="ECO:0000256" key="2">
    <source>
        <dbReference type="ARBA" id="ARBA00022692"/>
    </source>
</evidence>
<protein>
    <submittedName>
        <fullName evidence="10">Protein-disulfide reductase DsbD</fullName>
        <ecNumber evidence="10">1.8.1.8</ecNumber>
    </submittedName>
</protein>
<accession>A0A6C1KHD6</accession>
<dbReference type="GeneID" id="95773827"/>
<organism evidence="10 11">
    <name type="scientific">Xanthobacter autotrophicus</name>
    <dbReference type="NCBI Taxonomy" id="280"/>
    <lineage>
        <taxon>Bacteria</taxon>
        <taxon>Pseudomonadati</taxon>
        <taxon>Pseudomonadota</taxon>
        <taxon>Alphaproteobacteria</taxon>
        <taxon>Hyphomicrobiales</taxon>
        <taxon>Xanthobacteraceae</taxon>
        <taxon>Xanthobacter</taxon>
    </lineage>
</organism>
<feature type="compositionally biased region" description="Low complexity" evidence="6">
    <location>
        <begin position="151"/>
        <end position="163"/>
    </location>
</feature>
<feature type="domain" description="Thiol:disulfide interchange protein DsbD N-terminal" evidence="9">
    <location>
        <begin position="32"/>
        <end position="139"/>
    </location>
</feature>
<evidence type="ECO:0000313" key="10">
    <source>
        <dbReference type="EMBL" id="TLX43017.1"/>
    </source>
</evidence>
<evidence type="ECO:0000256" key="3">
    <source>
        <dbReference type="ARBA" id="ARBA00022748"/>
    </source>
</evidence>
<dbReference type="Pfam" id="PF13899">
    <property type="entry name" value="Thioredoxin_7"/>
    <property type="match status" value="1"/>
</dbReference>
<feature type="transmembrane region" description="Helical" evidence="7">
    <location>
        <begin position="459"/>
        <end position="479"/>
    </location>
</feature>
<dbReference type="SUPFAM" id="SSF52833">
    <property type="entry name" value="Thioredoxin-like"/>
    <property type="match status" value="1"/>
</dbReference>
<proteinExistence type="predicted"/>
<dbReference type="PANTHER" id="PTHR32234:SF0">
    <property type="entry name" value="THIOL:DISULFIDE INTERCHANGE PROTEIN DSBD"/>
    <property type="match status" value="1"/>
</dbReference>
<dbReference type="InterPro" id="IPR028250">
    <property type="entry name" value="DsbDN"/>
</dbReference>
<sequence>MVAIPFPRRALVALALILPVLAGGTSVAVEGRILTADEAFRVSAARETDGTLSLTWRIAPGTYLYRESLKARMDGVAVPLSLPPGEEKDDPNFGPVEIYHQSVGVRASGQPATGALDLSFQGCAEQGICYPVVTRRVDLATLAIAAVRPPPEAAAEPTAQGPEIGPGTASRGIAAPVAERGSVPNSAPVPPAAPVVAMDALFSGRLVPLLAAFFGLGLLLAFTPCVFPMLPILSGILAGSGCRPTPGRGLALSGAYGLAMAAAFGVLGMGAAWTGANLQAALQTSWAVGLMAALFAVLAGAMLGLFDIALPSALATRMPVRGQGSVAGAAGLGFASALVVGPCVTPPLAAAMLYAAQTGDAARGAAALFMLGLGMAAPLVVVGTFGAQILPRSGPWLVRVKQACGVLFLGVAAWLAARVLPEPAGLALYGLFAIGLGVFAGGLDALSAESGAGRRLGKTTGLGAVACGLLLIVGAAGGASDPFRPLGFLASQAGPSAVEARQAHISSPAAFEGALAAARDGRRPTLVAFTAAWCTVCKSNEAVMAEPAVEARLAGLNRIVVDVTDYGDGARALMGRYDVIGPPTLVLLDAGGRELPGARHVGALGAADLERLAVAAGL</sequence>
<evidence type="ECO:0000259" key="8">
    <source>
        <dbReference type="Pfam" id="PF02683"/>
    </source>
</evidence>
<dbReference type="OrthoDB" id="9811036at2"/>
<dbReference type="Pfam" id="PF02683">
    <property type="entry name" value="DsbD_TM"/>
    <property type="match status" value="1"/>
</dbReference>
<evidence type="ECO:0000259" key="9">
    <source>
        <dbReference type="Pfam" id="PF11412"/>
    </source>
</evidence>
<feature type="transmembrane region" description="Helical" evidence="7">
    <location>
        <begin position="366"/>
        <end position="390"/>
    </location>
</feature>
<feature type="transmembrane region" description="Helical" evidence="7">
    <location>
        <begin position="402"/>
        <end position="420"/>
    </location>
</feature>
<evidence type="ECO:0000256" key="4">
    <source>
        <dbReference type="ARBA" id="ARBA00022989"/>
    </source>
</evidence>
<gene>
    <name evidence="10" type="primary">dsbD</name>
    <name evidence="10" type="ORF">FBQ73_10220</name>
</gene>
<feature type="domain" description="Cytochrome C biogenesis protein transmembrane" evidence="8">
    <location>
        <begin position="209"/>
        <end position="420"/>
    </location>
</feature>
<keyword evidence="4 7" id="KW-1133">Transmembrane helix</keyword>
<dbReference type="GO" id="GO:0047134">
    <property type="term" value="F:protein-disulfide reductase [NAD(P)H] activity"/>
    <property type="evidence" value="ECO:0007669"/>
    <property type="project" value="UniProtKB-EC"/>
</dbReference>
<dbReference type="PANTHER" id="PTHR32234">
    <property type="entry name" value="THIOL:DISULFIDE INTERCHANGE PROTEIN DSBD"/>
    <property type="match status" value="1"/>
</dbReference>
<dbReference type="GO" id="GO:0017004">
    <property type="term" value="P:cytochrome complex assembly"/>
    <property type="evidence" value="ECO:0007669"/>
    <property type="project" value="UniProtKB-KW"/>
</dbReference>
<dbReference type="InterPro" id="IPR036929">
    <property type="entry name" value="DsbDN_sf"/>
</dbReference>
<evidence type="ECO:0000256" key="7">
    <source>
        <dbReference type="SAM" id="Phobius"/>
    </source>
</evidence>
<dbReference type="EC" id="1.8.1.8" evidence="10"/>
<dbReference type="Pfam" id="PF11412">
    <property type="entry name" value="DsbD_N"/>
    <property type="match status" value="1"/>
</dbReference>
<feature type="transmembrane region" description="Helical" evidence="7">
    <location>
        <begin position="426"/>
        <end position="447"/>
    </location>
</feature>
<feature type="transmembrane region" description="Helical" evidence="7">
    <location>
        <begin position="285"/>
        <end position="306"/>
    </location>
</feature>
<comment type="subcellular location">
    <subcellularLocation>
        <location evidence="1">Membrane</location>
        <topology evidence="1">Multi-pass membrane protein</topology>
    </subcellularLocation>
</comment>
<dbReference type="RefSeq" id="WP_138399374.1">
    <property type="nucleotide sequence ID" value="NZ_JBAFVI010000002.1"/>
</dbReference>
<comment type="caution">
    <text evidence="10">The sequence shown here is derived from an EMBL/GenBank/DDBJ whole genome shotgun (WGS) entry which is preliminary data.</text>
</comment>
<dbReference type="InterPro" id="IPR003834">
    <property type="entry name" value="Cyt_c_assmbl_TM_dom"/>
</dbReference>
<evidence type="ECO:0000256" key="5">
    <source>
        <dbReference type="ARBA" id="ARBA00023136"/>
    </source>
</evidence>
<dbReference type="Gene3D" id="2.60.40.1250">
    <property type="entry name" value="Thiol:disulfide interchange protein DsbD, N-terminal domain"/>
    <property type="match status" value="1"/>
</dbReference>
<reference evidence="10 11" key="1">
    <citation type="submission" date="2019-05" db="EMBL/GenBank/DDBJ databases">
        <authorList>
            <person name="Zhou X."/>
        </authorList>
    </citation>
    <scope>NUCLEOTIDE SEQUENCE [LARGE SCALE GENOMIC DNA]</scope>
    <source>
        <strain evidence="10 11">DSM 432</strain>
    </source>
</reference>
<dbReference type="SUPFAM" id="SSF74863">
    <property type="entry name" value="Thiol:disulfide interchange protein DsbD, N-terminal domain (DsbD-alpha)"/>
    <property type="match status" value="1"/>
</dbReference>
<keyword evidence="5 7" id="KW-0472">Membrane</keyword>